<evidence type="ECO:0000313" key="10">
    <source>
        <dbReference type="EMBL" id="HIZ35170.1"/>
    </source>
</evidence>
<dbReference type="InterPro" id="IPR003593">
    <property type="entry name" value="AAA+_ATPase"/>
</dbReference>
<keyword evidence="6" id="KW-1278">Translocase</keyword>
<reference evidence="10" key="2">
    <citation type="submission" date="2021-04" db="EMBL/GenBank/DDBJ databases">
        <authorList>
            <person name="Gilroy R."/>
        </authorList>
    </citation>
    <scope>NUCLEOTIDE SEQUENCE</scope>
    <source>
        <strain evidence="10">ChiGjej4B4-7305</strain>
    </source>
</reference>
<evidence type="ECO:0000256" key="5">
    <source>
        <dbReference type="ARBA" id="ARBA00022840"/>
    </source>
</evidence>
<protein>
    <submittedName>
        <fullName evidence="10">ATP-binding cassette domain-containing protein</fullName>
    </submittedName>
</protein>
<dbReference type="GO" id="GO:0005886">
    <property type="term" value="C:plasma membrane"/>
    <property type="evidence" value="ECO:0007669"/>
    <property type="project" value="UniProtKB-SubCell"/>
</dbReference>
<dbReference type="AlphaFoldDB" id="A0A9D2ECZ1"/>
<accession>A0A9D2ECZ1</accession>
<evidence type="ECO:0000256" key="6">
    <source>
        <dbReference type="ARBA" id="ARBA00022967"/>
    </source>
</evidence>
<evidence type="ECO:0000256" key="8">
    <source>
        <dbReference type="ARBA" id="ARBA00023251"/>
    </source>
</evidence>
<dbReference type="InterPro" id="IPR027417">
    <property type="entry name" value="P-loop_NTPase"/>
</dbReference>
<keyword evidence="7" id="KW-0472">Membrane</keyword>
<name>A0A9D2ECZ1_9MICO</name>
<dbReference type="PANTHER" id="PTHR42711">
    <property type="entry name" value="ABC TRANSPORTER ATP-BINDING PROTEIN"/>
    <property type="match status" value="1"/>
</dbReference>
<organism evidence="10 11">
    <name type="scientific">Candidatus Ruania gallistercoris</name>
    <dbReference type="NCBI Taxonomy" id="2838746"/>
    <lineage>
        <taxon>Bacteria</taxon>
        <taxon>Bacillati</taxon>
        <taxon>Actinomycetota</taxon>
        <taxon>Actinomycetes</taxon>
        <taxon>Micrococcales</taxon>
        <taxon>Ruaniaceae</taxon>
        <taxon>Ruania</taxon>
    </lineage>
</organism>
<dbReference type="EMBL" id="DXBY01000082">
    <property type="protein sequence ID" value="HIZ35170.1"/>
    <property type="molecule type" value="Genomic_DNA"/>
</dbReference>
<dbReference type="InterPro" id="IPR050763">
    <property type="entry name" value="ABC_transporter_ATP-binding"/>
</dbReference>
<dbReference type="SUPFAM" id="SSF52540">
    <property type="entry name" value="P-loop containing nucleoside triphosphate hydrolases"/>
    <property type="match status" value="1"/>
</dbReference>
<dbReference type="PANTHER" id="PTHR42711:SF19">
    <property type="entry name" value="DOXORUBICIN RESISTANCE ATP-BINDING PROTEIN DRRA"/>
    <property type="match status" value="1"/>
</dbReference>
<keyword evidence="8" id="KW-0046">Antibiotic resistance</keyword>
<dbReference type="InterPro" id="IPR003439">
    <property type="entry name" value="ABC_transporter-like_ATP-bd"/>
</dbReference>
<evidence type="ECO:0000256" key="4">
    <source>
        <dbReference type="ARBA" id="ARBA00022741"/>
    </source>
</evidence>
<dbReference type="InterPro" id="IPR017871">
    <property type="entry name" value="ABC_transporter-like_CS"/>
</dbReference>
<sequence length="302" mass="32202">MDAAIEVSGLRKSFGAVEVLTGIDLRVERGSVHALLGPNGAGKTTLVTILATLVHPDAGTVTIAGTDLLADPAGVRRRIALTGQAAAVDDVLTAEENLRMMAGLQGLRGRTARRRTRELLARFDLTDAARRRVKTFSGGMRRRLDLALSLVVAADVVFLDEPTTGLDPRSRRELWEVIRSLRADGTTVLLTTQYLEEVDELADRISIVGGGRIVAEGTPAELKSTVGEERVEVRDATGAVLHAEPTDGSSAGLRRALDVIDALGLDGELVVRRPSLDDVFFALTETPAATAPQLVTTGRNSR</sequence>
<dbReference type="Proteomes" id="UP000824037">
    <property type="component" value="Unassembled WGS sequence"/>
</dbReference>
<dbReference type="GO" id="GO:0005524">
    <property type="term" value="F:ATP binding"/>
    <property type="evidence" value="ECO:0007669"/>
    <property type="project" value="UniProtKB-KW"/>
</dbReference>
<comment type="subcellular location">
    <subcellularLocation>
        <location evidence="1">Cell membrane</location>
        <topology evidence="1">Peripheral membrane protein</topology>
    </subcellularLocation>
</comment>
<dbReference type="GO" id="GO:0016887">
    <property type="term" value="F:ATP hydrolysis activity"/>
    <property type="evidence" value="ECO:0007669"/>
    <property type="project" value="InterPro"/>
</dbReference>
<dbReference type="SMART" id="SM00382">
    <property type="entry name" value="AAA"/>
    <property type="match status" value="1"/>
</dbReference>
<dbReference type="FunFam" id="3.40.50.300:FF:000589">
    <property type="entry name" value="ABC transporter, ATP-binding subunit"/>
    <property type="match status" value="1"/>
</dbReference>
<evidence type="ECO:0000259" key="9">
    <source>
        <dbReference type="PROSITE" id="PS50893"/>
    </source>
</evidence>
<evidence type="ECO:0000256" key="1">
    <source>
        <dbReference type="ARBA" id="ARBA00004202"/>
    </source>
</evidence>
<evidence type="ECO:0000256" key="7">
    <source>
        <dbReference type="ARBA" id="ARBA00023136"/>
    </source>
</evidence>
<feature type="domain" description="ABC transporter" evidence="9">
    <location>
        <begin position="5"/>
        <end position="235"/>
    </location>
</feature>
<keyword evidence="3" id="KW-1003">Cell membrane</keyword>
<dbReference type="Pfam" id="PF00005">
    <property type="entry name" value="ABC_tran"/>
    <property type="match status" value="1"/>
</dbReference>
<keyword evidence="4" id="KW-0547">Nucleotide-binding</keyword>
<evidence type="ECO:0000256" key="3">
    <source>
        <dbReference type="ARBA" id="ARBA00022475"/>
    </source>
</evidence>
<dbReference type="PROSITE" id="PS50893">
    <property type="entry name" value="ABC_TRANSPORTER_2"/>
    <property type="match status" value="1"/>
</dbReference>
<keyword evidence="2" id="KW-0813">Transport</keyword>
<comment type="caution">
    <text evidence="10">The sequence shown here is derived from an EMBL/GenBank/DDBJ whole genome shotgun (WGS) entry which is preliminary data.</text>
</comment>
<keyword evidence="5 10" id="KW-0067">ATP-binding</keyword>
<reference evidence="10" key="1">
    <citation type="journal article" date="2021" name="PeerJ">
        <title>Extensive microbial diversity within the chicken gut microbiome revealed by metagenomics and culture.</title>
        <authorList>
            <person name="Gilroy R."/>
            <person name="Ravi A."/>
            <person name="Getino M."/>
            <person name="Pursley I."/>
            <person name="Horton D.L."/>
            <person name="Alikhan N.F."/>
            <person name="Baker D."/>
            <person name="Gharbi K."/>
            <person name="Hall N."/>
            <person name="Watson M."/>
            <person name="Adriaenssens E.M."/>
            <person name="Foster-Nyarko E."/>
            <person name="Jarju S."/>
            <person name="Secka A."/>
            <person name="Antonio M."/>
            <person name="Oren A."/>
            <person name="Chaudhuri R.R."/>
            <person name="La Ragione R."/>
            <person name="Hildebrand F."/>
            <person name="Pallen M.J."/>
        </authorList>
    </citation>
    <scope>NUCLEOTIDE SEQUENCE</scope>
    <source>
        <strain evidence="10">ChiGjej4B4-7305</strain>
    </source>
</reference>
<evidence type="ECO:0000256" key="2">
    <source>
        <dbReference type="ARBA" id="ARBA00022448"/>
    </source>
</evidence>
<dbReference type="Gene3D" id="3.40.50.300">
    <property type="entry name" value="P-loop containing nucleotide triphosphate hydrolases"/>
    <property type="match status" value="1"/>
</dbReference>
<dbReference type="PROSITE" id="PS00211">
    <property type="entry name" value="ABC_TRANSPORTER_1"/>
    <property type="match status" value="1"/>
</dbReference>
<gene>
    <name evidence="10" type="ORF">H9815_05290</name>
</gene>
<dbReference type="GO" id="GO:0046677">
    <property type="term" value="P:response to antibiotic"/>
    <property type="evidence" value="ECO:0007669"/>
    <property type="project" value="UniProtKB-KW"/>
</dbReference>
<proteinExistence type="predicted"/>
<evidence type="ECO:0000313" key="11">
    <source>
        <dbReference type="Proteomes" id="UP000824037"/>
    </source>
</evidence>